<keyword evidence="3" id="KW-1185">Reference proteome</keyword>
<reference evidence="2 3" key="1">
    <citation type="submission" date="2014-04" db="EMBL/GenBank/DDBJ databases">
        <authorList>
            <consortium name="International Citrus Genome Consortium"/>
            <person name="Gmitter F."/>
            <person name="Chen C."/>
            <person name="Farmerie W."/>
            <person name="Harkins T."/>
            <person name="Desany B."/>
            <person name="Mohiuddin M."/>
            <person name="Kodira C."/>
            <person name="Borodovsky M."/>
            <person name="Lomsadze A."/>
            <person name="Burns P."/>
            <person name="Jenkins J."/>
            <person name="Prochnik S."/>
            <person name="Shu S."/>
            <person name="Chapman J."/>
            <person name="Pitluck S."/>
            <person name="Schmutz J."/>
            <person name="Rokhsar D."/>
        </authorList>
    </citation>
    <scope>NUCLEOTIDE SEQUENCE</scope>
</reference>
<dbReference type="GO" id="GO:0035145">
    <property type="term" value="C:exon-exon junction complex"/>
    <property type="evidence" value="ECO:0007669"/>
    <property type="project" value="InterPro"/>
</dbReference>
<gene>
    <name evidence="2" type="ORF">CISIN_1g034112mg</name>
</gene>
<organism evidence="2 3">
    <name type="scientific">Citrus sinensis</name>
    <name type="common">Sweet orange</name>
    <name type="synonym">Citrus aurantium var. sinensis</name>
    <dbReference type="NCBI Taxonomy" id="2711"/>
    <lineage>
        <taxon>Eukaryota</taxon>
        <taxon>Viridiplantae</taxon>
        <taxon>Streptophyta</taxon>
        <taxon>Embryophyta</taxon>
        <taxon>Tracheophyta</taxon>
        <taxon>Spermatophyta</taxon>
        <taxon>Magnoliopsida</taxon>
        <taxon>eudicotyledons</taxon>
        <taxon>Gunneridae</taxon>
        <taxon>Pentapetalae</taxon>
        <taxon>rosids</taxon>
        <taxon>malvids</taxon>
        <taxon>Sapindales</taxon>
        <taxon>Rutaceae</taxon>
        <taxon>Aurantioideae</taxon>
        <taxon>Citrus</taxon>
    </lineage>
</organism>
<evidence type="ECO:0000313" key="2">
    <source>
        <dbReference type="EMBL" id="KDO38758.1"/>
    </source>
</evidence>
<evidence type="ECO:0000313" key="3">
    <source>
        <dbReference type="Proteomes" id="UP000027120"/>
    </source>
</evidence>
<protein>
    <submittedName>
        <fullName evidence="2">Uncharacterized protein</fullName>
    </submittedName>
</protein>
<dbReference type="AlphaFoldDB" id="A0A067D7I0"/>
<feature type="region of interest" description="Disordered" evidence="1">
    <location>
        <begin position="1"/>
        <end position="22"/>
    </location>
</feature>
<proteinExistence type="predicted"/>
<feature type="compositionally biased region" description="Basic and acidic residues" evidence="1">
    <location>
        <begin position="13"/>
        <end position="22"/>
    </location>
</feature>
<dbReference type="EMBL" id="KK787504">
    <property type="protein sequence ID" value="KDO38758.1"/>
    <property type="molecule type" value="Genomic_DNA"/>
</dbReference>
<name>A0A067D7I0_CITSI</name>
<feature type="region of interest" description="Disordered" evidence="1">
    <location>
        <begin position="36"/>
        <end position="103"/>
    </location>
</feature>
<sequence>MASDTRTAAAAPKEAETMKEYDSDLDDVKRYLVMRRREASDEEEDERDSELPIAQSVHIPAGEAEAVNAYESDPDEVSHSLVMRRRETSDDEEEETEFERRMN</sequence>
<dbReference type="GO" id="GO:0003729">
    <property type="term" value="F:mRNA binding"/>
    <property type="evidence" value="ECO:0007669"/>
    <property type="project" value="InterPro"/>
</dbReference>
<dbReference type="Proteomes" id="UP000027120">
    <property type="component" value="Unassembled WGS sequence"/>
</dbReference>
<dbReference type="GO" id="GO:0006397">
    <property type="term" value="P:mRNA processing"/>
    <property type="evidence" value="ECO:0007669"/>
    <property type="project" value="InterPro"/>
</dbReference>
<dbReference type="PANTHER" id="PTHR46837:SF5">
    <property type="entry name" value="PROTEIN MLN51 HOMOLOG"/>
    <property type="match status" value="1"/>
</dbReference>
<dbReference type="InterPro" id="IPR044796">
    <property type="entry name" value="MLN51_plant"/>
</dbReference>
<dbReference type="PANTHER" id="PTHR46837">
    <property type="entry name" value="PROTEIN MLN51 HOMOLOG"/>
    <property type="match status" value="1"/>
</dbReference>
<accession>A0A067D7I0</accession>
<evidence type="ECO:0000256" key="1">
    <source>
        <dbReference type="SAM" id="MobiDB-lite"/>
    </source>
</evidence>